<proteinExistence type="predicted"/>
<dbReference type="EMBL" id="WQMT02000001">
    <property type="protein sequence ID" value="KAG9227367.1"/>
    <property type="molecule type" value="Genomic_DNA"/>
</dbReference>
<keyword evidence="2" id="KW-1185">Reference proteome</keyword>
<sequence>MNSNNPGSKPGFNLSDWLRPTRSADSNVVPNRVRPATSSQATRRKASHEDSDDEDDFHPALDNTALDSALAALKAGNEAAALRKSGGRVHTPAPTPARRDPPPHLETPTPTPHPRPPLQQSVLPFSLSTSSLAGLKRKDVPTAASHSPTAAAPANTTDSPPPATRKSGKHLQKRAKPPVPQITADTPFDIATQHLRNSGMFRLIGKMDLQFVTNSLFKIAARLQDTGTSELLHALATIQNELLLRQASEQATTTLRDAAKEISGNLAKKLDDLSTNTLVAIKQGVLKASRELDKSTDILKVTAGNLKATTEHAPKSFANVVAANAPLPPSPHQTLLQPSTQARLERDRRRILVDPPTSKTPLYPATVGAIRIAKEATEALHRIGGKPAWAFVGCTKLEKGGILLEANLAAAKEWITTEGRLEDFVAAFSPGATIREKKYTVKALYLPVEHSIDDEETCRNIEEENDLPPHSIILIKWMKPAERRGKNQQFGHATITFNSPSSANLILRQGLLFMDTNYRCHKCKVEPLRCLKCQNYGHIASGCTATSTTCATCAQQHDEDGDCPQLFRKEAHACIACRTGGHASWERTCPSRLKLQRALDERLESNRLPFFPTEEPWTQRCAPLYSGRVPTHTLLDCDWQQSKKIQPRQTSIADSLKPRPEAALTRRPHTRHSPGTDWADSSWDPPMDQDPPPQTTENIRIRQYNLNKSLTAQHTISNSPLHEEYDILLIQEPYLCHAQLTRTNRNWITLYPYSQGDNLHPTRSLILVNSRISTDAYDQLPIPGTGDVTALRLTSNAGDIYIFNIYNDCDHSSALDSTRRAALDLQRKHGNPLMIWAGDFNRHHEWWDNPADHHLFTDKAREDAQLLIDLTGDFNMEMALEPGTPTLEHMVTKKEYRVDNVFVSADLMDRVLVCEVLPGESPAGADHYPVDTILDLSTNLAEERRTRNFRLADWKVFNEELTSRLPFAGIPNHLRTPQDIDQAVDTLTQLLQETIADTIKESGTAPFNRRWWNAELDSLRTQYTRAKRASHKLRNVPSPIHDEARQLGTKYKQRLEEVKLAHWEDFLEDLDPQELWIANKYISSPGSDGGKVRVPSLKFNMPDGSQKEAASNEEKGRMLADMFFPQRPANFTATVPEVLPEPVEHDFAASIHRTRNVIARLKPFKVCGPDGIPNVVLMRCSDTLAPILTRIYEAVFRLNHYPQVWKRWTTIVLKKPGKPRYDLAKAWRPIALLNTMAKVLTALVTEDLVEMCEKHDLLPSHHFGGRPGRTTSDALHTLTTKIKQAWSRGKVVSALFLDIEAAFPNAVTEQLLTNLRKRRIPANFVSFIRSLLVGRQTTMVFDDYKSDWINVDNGIGQGDPISMILYLFYNADLVDIPIAAKGEAAIAYVDDVTFIAEANTIKGAHRKLKNMMTRRHGAYEWSANHNSRFEASKLRIMNFTPRQVEHPVLTLLDKEVARETSYKILGIIIDEHLQWREQTAAALGKTIQWINTFKRLGRVGGGISSRLLRQLYLAVAIPKLTYALDVWYTPVRLPAGRKRRVGSVRTLRTLVKAQRTAALAISGAMRTTASDILDLHASIPPLEYTLDFICHRNAARAATLPDSHPIGEILSWTHCYHGGHTPPIIALMRLYDIQPARTETILPTSHRALGAACPIPAHIATTRDDSKAREATSAADYKIYVDGSGYEGGVGAAAVVYHGNEEIAALSHTLGPPTHNTTFDAEAVGLLLASNEILTSNLQGEVEIYMDNQSVIQRVETGRKGTGQYILSQIEDTLIRARENALGTVPPLQISLHWISAHDDVPGNERADALAKEAAQGTARPAAHPPTLLESTLPSSKAAVRQAARLQIPLRWEATWRLSARRAKLVRIDPTLKVGKYLELVGDWKKSRTSIITQLRTGHIPLNQHLFRIKKVASPMCPHCNDKEETVRHFLIECPAYDIERAMLQAESKNFDLPLKVLLSTTNGMEATIAFARRTGRLNTPFGNLEGDLVAPKRAAVLKEKRSRLEEKRAKRKAGKERKGRGGPRSGGTTTLQDSSRQLSSSYLDSFDLALPRDEHLTWEAMSQSADTPTPEAPHNALASD</sequence>
<accession>A0ACB7J9U2</accession>
<evidence type="ECO:0000313" key="2">
    <source>
        <dbReference type="Proteomes" id="UP000824881"/>
    </source>
</evidence>
<name>A0ACB7J9U2_PLECO</name>
<protein>
    <submittedName>
        <fullName evidence="1">Uncharacterized protein</fullName>
    </submittedName>
</protein>
<reference evidence="1 2" key="1">
    <citation type="journal article" date="2021" name="Appl. Environ. Microbiol.">
        <title>Genetic linkage and physical mapping for an oyster mushroom Pleurotus cornucopiae and QTL analysis for the trait cap color.</title>
        <authorList>
            <person name="Zhang Y."/>
            <person name="Gao W."/>
            <person name="Sonnenberg A."/>
            <person name="Chen Q."/>
            <person name="Zhang J."/>
            <person name="Huang C."/>
        </authorList>
    </citation>
    <scope>NUCLEOTIDE SEQUENCE [LARGE SCALE GENOMIC DNA]</scope>
    <source>
        <strain evidence="1">CCMSSC00406</strain>
    </source>
</reference>
<comment type="caution">
    <text evidence="1">The sequence shown here is derived from an EMBL/GenBank/DDBJ whole genome shotgun (WGS) entry which is preliminary data.</text>
</comment>
<organism evidence="1 2">
    <name type="scientific">Pleurotus cornucopiae</name>
    <name type="common">Cornucopia mushroom</name>
    <dbReference type="NCBI Taxonomy" id="5321"/>
    <lineage>
        <taxon>Eukaryota</taxon>
        <taxon>Fungi</taxon>
        <taxon>Dikarya</taxon>
        <taxon>Basidiomycota</taxon>
        <taxon>Agaricomycotina</taxon>
        <taxon>Agaricomycetes</taxon>
        <taxon>Agaricomycetidae</taxon>
        <taxon>Agaricales</taxon>
        <taxon>Pleurotineae</taxon>
        <taxon>Pleurotaceae</taxon>
        <taxon>Pleurotus</taxon>
    </lineage>
</organism>
<evidence type="ECO:0000313" key="1">
    <source>
        <dbReference type="EMBL" id="KAG9227367.1"/>
    </source>
</evidence>
<gene>
    <name evidence="1" type="ORF">CCMSSC00406_0004094</name>
</gene>
<dbReference type="Proteomes" id="UP000824881">
    <property type="component" value="Unassembled WGS sequence"/>
</dbReference>